<evidence type="ECO:0000256" key="8">
    <source>
        <dbReference type="SAM" id="MobiDB-lite"/>
    </source>
</evidence>
<evidence type="ECO:0000256" key="6">
    <source>
        <dbReference type="ARBA" id="ARBA00022833"/>
    </source>
</evidence>
<dbReference type="Proteomes" id="UP001595773">
    <property type="component" value="Unassembled WGS sequence"/>
</dbReference>
<feature type="region of interest" description="Disordered" evidence="8">
    <location>
        <begin position="30"/>
        <end position="50"/>
    </location>
</feature>
<evidence type="ECO:0000256" key="5">
    <source>
        <dbReference type="ARBA" id="ARBA00022723"/>
    </source>
</evidence>
<dbReference type="GO" id="GO:0004476">
    <property type="term" value="F:mannose-6-phosphate isomerase activity"/>
    <property type="evidence" value="ECO:0007669"/>
    <property type="project" value="UniProtKB-EC"/>
</dbReference>
<dbReference type="SUPFAM" id="SSF51182">
    <property type="entry name" value="RmlC-like cupins"/>
    <property type="match status" value="1"/>
</dbReference>
<dbReference type="InterPro" id="IPR014710">
    <property type="entry name" value="RmlC-like_jellyroll"/>
</dbReference>
<keyword evidence="6" id="KW-0862">Zinc</keyword>
<comment type="cofactor">
    <cofactor evidence="2">
        <name>Zn(2+)</name>
        <dbReference type="ChEBI" id="CHEBI:29105"/>
    </cofactor>
</comment>
<dbReference type="NCBIfam" id="TIGR00218">
    <property type="entry name" value="manA"/>
    <property type="match status" value="1"/>
</dbReference>
<organism evidence="10 11">
    <name type="scientific">Arthrobacter cryoconiti</name>
    <dbReference type="NCBI Taxonomy" id="748907"/>
    <lineage>
        <taxon>Bacteria</taxon>
        <taxon>Bacillati</taxon>
        <taxon>Actinomycetota</taxon>
        <taxon>Actinomycetes</taxon>
        <taxon>Micrococcales</taxon>
        <taxon>Micrococcaceae</taxon>
        <taxon>Arthrobacter</taxon>
    </lineage>
</organism>
<reference evidence="11" key="1">
    <citation type="journal article" date="2019" name="Int. J. Syst. Evol. Microbiol.">
        <title>The Global Catalogue of Microorganisms (GCM) 10K type strain sequencing project: providing services to taxonomists for standard genome sequencing and annotation.</title>
        <authorList>
            <consortium name="The Broad Institute Genomics Platform"/>
            <consortium name="The Broad Institute Genome Sequencing Center for Infectious Disease"/>
            <person name="Wu L."/>
            <person name="Ma J."/>
        </authorList>
    </citation>
    <scope>NUCLEOTIDE SEQUENCE [LARGE SCALE GENOMIC DNA]</scope>
    <source>
        <strain evidence="11">CGMCC 1.10698</strain>
    </source>
</reference>
<dbReference type="CDD" id="cd07011">
    <property type="entry name" value="cupin_PMI_type_I_N"/>
    <property type="match status" value="1"/>
</dbReference>
<evidence type="ECO:0000256" key="2">
    <source>
        <dbReference type="ARBA" id="ARBA00001947"/>
    </source>
</evidence>
<dbReference type="PIRSF" id="PIRSF001480">
    <property type="entry name" value="Mannose-6-phosphate_isomerase"/>
    <property type="match status" value="1"/>
</dbReference>
<dbReference type="Pfam" id="PF20511">
    <property type="entry name" value="PMI_typeI_cat"/>
    <property type="match status" value="1"/>
</dbReference>
<comment type="caution">
    <text evidence="10">The sequence shown here is derived from an EMBL/GenBank/DDBJ whole genome shotgun (WGS) entry which is preliminary data.</text>
</comment>
<evidence type="ECO:0000313" key="10">
    <source>
        <dbReference type="EMBL" id="MFC4266866.1"/>
    </source>
</evidence>
<keyword evidence="11" id="KW-1185">Reference proteome</keyword>
<comment type="catalytic activity">
    <reaction evidence="1">
        <text>D-mannose 6-phosphate = D-fructose 6-phosphate</text>
        <dbReference type="Rhea" id="RHEA:12356"/>
        <dbReference type="ChEBI" id="CHEBI:58735"/>
        <dbReference type="ChEBI" id="CHEBI:61527"/>
        <dbReference type="EC" id="5.3.1.8"/>
    </reaction>
</comment>
<dbReference type="InterPro" id="IPR018050">
    <property type="entry name" value="Pmannose_isomerase-type1_CS"/>
</dbReference>
<evidence type="ECO:0000259" key="9">
    <source>
        <dbReference type="Pfam" id="PF20511"/>
    </source>
</evidence>
<evidence type="ECO:0000256" key="1">
    <source>
        <dbReference type="ARBA" id="ARBA00000757"/>
    </source>
</evidence>
<dbReference type="EMBL" id="JBHSCQ010000022">
    <property type="protein sequence ID" value="MFC4266866.1"/>
    <property type="molecule type" value="Genomic_DNA"/>
</dbReference>
<sequence length="429" mass="44916">MFSLTNVMRDYAWGSTTAISGLLGTTPSGGPEAELWMGAHPDSPSLAQTSQGPVPLDALIAAHPVAMLGTDVAKDFDSKLPFLAKLLAAQTALSLQVHPTVERARNRFAQEEAAGVPHDAAHRNYKDTNHKPEMLFALTSFEALCGFRPCAESSELFRAVRDAIGATGEPIPALLSTVISTLDSRMVEPDIIRKAFAALIGAGQSASELVDLAASALLASAQASKNDAGLDPALSTVVELAQQYPGDPGVLISLLLNRVSLTAGEAIYLPAGNIHAYLCGLGLEVMASSDNVLRGGLTTKHVDVAELMETVDFTPTAVPFVPTRSTELGQHVWEPPFVEFVLQRVEISDGDNPVPLVQNGPLLVIAIAGSVVLDSPRADMVLSRGDSVFVPATENPLMVHPLAGSSPAVVFAVTVAPARPAEQTASVSA</sequence>
<evidence type="ECO:0000256" key="7">
    <source>
        <dbReference type="ARBA" id="ARBA00023235"/>
    </source>
</evidence>
<evidence type="ECO:0000313" key="11">
    <source>
        <dbReference type="Proteomes" id="UP001595773"/>
    </source>
</evidence>
<evidence type="ECO:0000256" key="4">
    <source>
        <dbReference type="ARBA" id="ARBA00011956"/>
    </source>
</evidence>
<dbReference type="InterPro" id="IPR016305">
    <property type="entry name" value="Mannose-6-P_Isomerase"/>
</dbReference>
<name>A0ABV8R3B4_9MICC</name>
<dbReference type="PRINTS" id="PR00714">
    <property type="entry name" value="MAN6PISMRASE"/>
</dbReference>
<proteinExistence type="inferred from homology"/>
<comment type="similarity">
    <text evidence="3">Belongs to the mannose-6-phosphate isomerase type 1 family.</text>
</comment>
<dbReference type="Gene3D" id="2.60.120.10">
    <property type="entry name" value="Jelly Rolls"/>
    <property type="match status" value="2"/>
</dbReference>
<gene>
    <name evidence="10" type="primary">manA</name>
    <name evidence="10" type="ORF">ACFOW9_14750</name>
</gene>
<feature type="domain" description="Phosphomannose isomerase type I catalytic" evidence="9">
    <location>
        <begin position="1"/>
        <end position="149"/>
    </location>
</feature>
<dbReference type="InterPro" id="IPR046457">
    <property type="entry name" value="PMI_typeI_cat"/>
</dbReference>
<dbReference type="RefSeq" id="WP_230065912.1">
    <property type="nucleotide sequence ID" value="NZ_BAABLL010000010.1"/>
</dbReference>
<keyword evidence="7 10" id="KW-0413">Isomerase</keyword>
<dbReference type="PROSITE" id="PS00965">
    <property type="entry name" value="PMI_I_1"/>
    <property type="match status" value="1"/>
</dbReference>
<accession>A0ABV8R3B4</accession>
<dbReference type="PANTHER" id="PTHR10309:SF0">
    <property type="entry name" value="MANNOSE-6-PHOSPHATE ISOMERASE"/>
    <property type="match status" value="1"/>
</dbReference>
<dbReference type="InterPro" id="IPR011051">
    <property type="entry name" value="RmlC_Cupin_sf"/>
</dbReference>
<dbReference type="InterPro" id="IPR001250">
    <property type="entry name" value="Man6P_Isoase-1"/>
</dbReference>
<dbReference type="Gene3D" id="1.10.441.10">
    <property type="entry name" value="Phosphomannose Isomerase, domain 2"/>
    <property type="match status" value="1"/>
</dbReference>
<dbReference type="PANTHER" id="PTHR10309">
    <property type="entry name" value="MANNOSE-6-PHOSPHATE ISOMERASE"/>
    <property type="match status" value="1"/>
</dbReference>
<dbReference type="EC" id="5.3.1.8" evidence="4"/>
<keyword evidence="5" id="KW-0479">Metal-binding</keyword>
<evidence type="ECO:0000256" key="3">
    <source>
        <dbReference type="ARBA" id="ARBA00010772"/>
    </source>
</evidence>
<protein>
    <recommendedName>
        <fullName evidence="4">mannose-6-phosphate isomerase</fullName>
        <ecNumber evidence="4">5.3.1.8</ecNumber>
    </recommendedName>
</protein>